<dbReference type="Proteomes" id="UP001521184">
    <property type="component" value="Unassembled WGS sequence"/>
</dbReference>
<name>A0ABR3TIK2_9PEZI</name>
<proteinExistence type="predicted"/>
<evidence type="ECO:0000313" key="3">
    <source>
        <dbReference type="EMBL" id="KAL1639384.1"/>
    </source>
</evidence>
<feature type="region of interest" description="Disordered" evidence="1">
    <location>
        <begin position="1"/>
        <end position="29"/>
    </location>
</feature>
<dbReference type="InterPro" id="IPR036409">
    <property type="entry name" value="Aldolase_II/adducin_N_sf"/>
</dbReference>
<dbReference type="InterPro" id="IPR051017">
    <property type="entry name" value="Aldolase-II_Adducin_sf"/>
</dbReference>
<organism evidence="3 4">
    <name type="scientific">Diplodia intermedia</name>
    <dbReference type="NCBI Taxonomy" id="856260"/>
    <lineage>
        <taxon>Eukaryota</taxon>
        <taxon>Fungi</taxon>
        <taxon>Dikarya</taxon>
        <taxon>Ascomycota</taxon>
        <taxon>Pezizomycotina</taxon>
        <taxon>Dothideomycetes</taxon>
        <taxon>Dothideomycetes incertae sedis</taxon>
        <taxon>Botryosphaeriales</taxon>
        <taxon>Botryosphaeriaceae</taxon>
        <taxon>Diplodia</taxon>
    </lineage>
</organism>
<reference evidence="3 4" key="1">
    <citation type="journal article" date="2023" name="Plant Dis.">
        <title>First Report of Diplodia intermedia Causing Canker and Dieback Diseases on Apple Trees in Canada.</title>
        <authorList>
            <person name="Ellouze W."/>
            <person name="Ilyukhin E."/>
            <person name="Sulman M."/>
            <person name="Ali S."/>
        </authorList>
    </citation>
    <scope>NUCLEOTIDE SEQUENCE [LARGE SCALE GENOMIC DNA]</scope>
    <source>
        <strain evidence="3 4">M45-28</strain>
    </source>
</reference>
<comment type="caution">
    <text evidence="3">The sequence shown here is derived from an EMBL/GenBank/DDBJ whole genome shotgun (WGS) entry which is preliminary data.</text>
</comment>
<gene>
    <name evidence="3" type="ORF">SLS58_007965</name>
</gene>
<dbReference type="PANTHER" id="PTHR10672">
    <property type="entry name" value="ADDUCIN"/>
    <property type="match status" value="1"/>
</dbReference>
<dbReference type="PANTHER" id="PTHR10672:SF25">
    <property type="entry name" value="MEIOTICALLY UP-REGULATED GENE 14 PROTEIN"/>
    <property type="match status" value="1"/>
</dbReference>
<dbReference type="EMBL" id="JAKEKT020000064">
    <property type="protein sequence ID" value="KAL1639384.1"/>
    <property type="molecule type" value="Genomic_DNA"/>
</dbReference>
<dbReference type="SUPFAM" id="SSF53639">
    <property type="entry name" value="AraD/HMP-PK domain-like"/>
    <property type="match status" value="1"/>
</dbReference>
<dbReference type="SMART" id="SM01007">
    <property type="entry name" value="Aldolase_II"/>
    <property type="match status" value="1"/>
</dbReference>
<dbReference type="InterPro" id="IPR001303">
    <property type="entry name" value="Aldolase_II/adducin_N"/>
</dbReference>
<evidence type="ECO:0000313" key="4">
    <source>
        <dbReference type="Proteomes" id="UP001521184"/>
    </source>
</evidence>
<evidence type="ECO:0000259" key="2">
    <source>
        <dbReference type="SMART" id="SM01007"/>
    </source>
</evidence>
<protein>
    <recommendedName>
        <fullName evidence="2">Class II aldolase/adducin N-terminal domain-containing protein</fullName>
    </recommendedName>
</protein>
<dbReference type="Pfam" id="PF00596">
    <property type="entry name" value="Aldolase_II"/>
    <property type="match status" value="1"/>
</dbReference>
<feature type="compositionally biased region" description="Basic and acidic residues" evidence="1">
    <location>
        <begin position="19"/>
        <end position="28"/>
    </location>
</feature>
<keyword evidence="4" id="KW-1185">Reference proteome</keyword>
<accession>A0ABR3TIK2</accession>
<feature type="domain" description="Class II aldolase/adducin N-terminal" evidence="2">
    <location>
        <begin position="62"/>
        <end position="246"/>
    </location>
</feature>
<dbReference type="NCBIfam" id="NF004855">
    <property type="entry name" value="PRK06208.1"/>
    <property type="match status" value="1"/>
</dbReference>
<sequence>MAPAPTTTPAATQQLFDNGKQDTNKQKPSEPTAIQAISQGAVTLAGIPTFTSVDKQRRWMLEHMAGAFRIFARKGYTEGMAGHISLRDPEHPDCFWTNPIGRHFGLLTVSDFILLNERGEPVGGNAAQPANAAGFTIHGHIHRRYPHVVAACHAHSVNGRAWSSFGRRLEMLNQDVCNFFGEAHGVYDECGGLVLDDAEGRRLAEALGERGKGLILRNHGLLTVGSTVDEAAYLFTLLERSCEAQLKADAAAAGGGWKKVLIPDDVAAWTFKMTSDPESLYCEFQPDYQYELHVTKGEFLE</sequence>
<dbReference type="Gene3D" id="3.40.225.10">
    <property type="entry name" value="Class II aldolase/adducin N-terminal domain"/>
    <property type="match status" value="1"/>
</dbReference>
<evidence type="ECO:0000256" key="1">
    <source>
        <dbReference type="SAM" id="MobiDB-lite"/>
    </source>
</evidence>
<feature type="compositionally biased region" description="Low complexity" evidence="1">
    <location>
        <begin position="1"/>
        <end position="12"/>
    </location>
</feature>